<organism evidence="2 3">
    <name type="scientific">Ancylobacter crimeensis</name>
    <dbReference type="NCBI Taxonomy" id="2579147"/>
    <lineage>
        <taxon>Bacteria</taxon>
        <taxon>Pseudomonadati</taxon>
        <taxon>Pseudomonadota</taxon>
        <taxon>Alphaproteobacteria</taxon>
        <taxon>Hyphomicrobiales</taxon>
        <taxon>Xanthobacteraceae</taxon>
        <taxon>Ancylobacter</taxon>
    </lineage>
</organism>
<evidence type="ECO:0000256" key="1">
    <source>
        <dbReference type="ARBA" id="ARBA00023239"/>
    </source>
</evidence>
<dbReference type="Gene3D" id="3.10.129.10">
    <property type="entry name" value="Hotdog Thioesterase"/>
    <property type="match status" value="1"/>
</dbReference>
<dbReference type="RefSeq" id="WP_247027602.1">
    <property type="nucleotide sequence ID" value="NZ_JALKCH010000003.1"/>
</dbReference>
<comment type="caution">
    <text evidence="2">The sequence shown here is derived from an EMBL/GenBank/DDBJ whole genome shotgun (WGS) entry which is preliminary data.</text>
</comment>
<sequence length="178" mass="19256">MRLEYFQMVDKVLELDLEAKTIRTANVVPDESPIFEGHFPGHPLLPGVLLFEIMAQTAGILLLRLHNFDRMGFLASVEKGKLRNFVTPGQTIEVEAELLHDGSGYGRLAARGKVDGKPVCNAELTIKTMAFPAPELRGYLLSTAERIGMPMEPPAGVVDAPALSADAVPPATGKLSHV</sequence>
<evidence type="ECO:0000313" key="2">
    <source>
        <dbReference type="EMBL" id="MCK0196130.1"/>
    </source>
</evidence>
<dbReference type="InterPro" id="IPR029069">
    <property type="entry name" value="HotDog_dom_sf"/>
</dbReference>
<name>A0ABT0D858_9HYPH</name>
<accession>A0ABT0D858</accession>
<evidence type="ECO:0000313" key="3">
    <source>
        <dbReference type="Proteomes" id="UP001203284"/>
    </source>
</evidence>
<keyword evidence="1" id="KW-0456">Lyase</keyword>
<gene>
    <name evidence="2" type="ORF">MWN34_04315</name>
</gene>
<protein>
    <submittedName>
        <fullName evidence="2">Beta-hydroxyacyl-ACP dehydratase</fullName>
    </submittedName>
</protein>
<dbReference type="CDD" id="cd01288">
    <property type="entry name" value="FabZ"/>
    <property type="match status" value="1"/>
</dbReference>
<dbReference type="PANTHER" id="PTHR30272">
    <property type="entry name" value="3-HYDROXYACYL-[ACYL-CARRIER-PROTEIN] DEHYDRATASE"/>
    <property type="match status" value="1"/>
</dbReference>
<dbReference type="InterPro" id="IPR013114">
    <property type="entry name" value="FabA_FabZ"/>
</dbReference>
<proteinExistence type="predicted"/>
<dbReference type="EMBL" id="JALKCH010000003">
    <property type="protein sequence ID" value="MCK0196130.1"/>
    <property type="molecule type" value="Genomic_DNA"/>
</dbReference>
<dbReference type="PANTHER" id="PTHR30272:SF1">
    <property type="entry name" value="3-HYDROXYACYL-[ACYL-CARRIER-PROTEIN] DEHYDRATASE"/>
    <property type="match status" value="1"/>
</dbReference>
<keyword evidence="3" id="KW-1185">Reference proteome</keyword>
<dbReference type="SUPFAM" id="SSF54637">
    <property type="entry name" value="Thioesterase/thiol ester dehydrase-isomerase"/>
    <property type="match status" value="1"/>
</dbReference>
<reference evidence="2 3" key="1">
    <citation type="submission" date="2022-04" db="EMBL/GenBank/DDBJ databases">
        <authorList>
            <person name="Grouzdev D.S."/>
            <person name="Pantiukh K.S."/>
            <person name="Krutkina M.S."/>
        </authorList>
    </citation>
    <scope>NUCLEOTIDE SEQUENCE [LARGE SCALE GENOMIC DNA]</scope>
    <source>
        <strain evidence="2 3">6x-1</strain>
    </source>
</reference>
<dbReference type="Pfam" id="PF07977">
    <property type="entry name" value="FabA"/>
    <property type="match status" value="1"/>
</dbReference>
<dbReference type="Proteomes" id="UP001203284">
    <property type="component" value="Unassembled WGS sequence"/>
</dbReference>